<dbReference type="Proteomes" id="UP000176451">
    <property type="component" value="Unassembled WGS sequence"/>
</dbReference>
<comment type="caution">
    <text evidence="2">The sequence shown here is derived from an EMBL/GenBank/DDBJ whole genome shotgun (WGS) entry which is preliminary data.</text>
</comment>
<protein>
    <submittedName>
        <fullName evidence="2">Uncharacterized protein</fullName>
    </submittedName>
</protein>
<gene>
    <name evidence="2" type="ORF">A3F08_02905</name>
</gene>
<proteinExistence type="predicted"/>
<dbReference type="EMBL" id="MEZV01000008">
    <property type="protein sequence ID" value="OGD67843.1"/>
    <property type="molecule type" value="Genomic_DNA"/>
</dbReference>
<evidence type="ECO:0000313" key="3">
    <source>
        <dbReference type="Proteomes" id="UP000176451"/>
    </source>
</evidence>
<dbReference type="AlphaFoldDB" id="A0A1F5EKH3"/>
<sequence>MYKTIPIKGVVLLDSGALAILRVLWPTLNDDPIKIDYTLLESPGTAHSQPAAYISKLKKKGTLRGPSGKCCKGIKKCHVAPIAAKRVLEKLGLKLEPGKIYDLDELFPSTNDSLTTVLESAEKVEVKKVSLEEVIKEKEEEVLGRKKKLDQAESELRELSRGVERVREKVQVARMKYEKADGELKTLQESLKICKGDVEIEIDQKK</sequence>
<evidence type="ECO:0000256" key="1">
    <source>
        <dbReference type="SAM" id="Coils"/>
    </source>
</evidence>
<dbReference type="Gene3D" id="1.20.5.340">
    <property type="match status" value="1"/>
</dbReference>
<dbReference type="SUPFAM" id="SSF57997">
    <property type="entry name" value="Tropomyosin"/>
    <property type="match status" value="1"/>
</dbReference>
<name>A0A1F5EKH3_9BACT</name>
<feature type="coiled-coil region" evidence="1">
    <location>
        <begin position="121"/>
        <end position="190"/>
    </location>
</feature>
<organism evidence="2 3">
    <name type="scientific">Candidatus Berkelbacteria bacterium RIFCSPHIGHO2_12_FULL_36_9</name>
    <dbReference type="NCBI Taxonomy" id="1797469"/>
    <lineage>
        <taxon>Bacteria</taxon>
        <taxon>Candidatus Berkelbacteria</taxon>
    </lineage>
</organism>
<accession>A0A1F5EKH3</accession>
<reference evidence="2 3" key="1">
    <citation type="journal article" date="2016" name="Nat. Commun.">
        <title>Thousands of microbial genomes shed light on interconnected biogeochemical processes in an aquifer system.</title>
        <authorList>
            <person name="Anantharaman K."/>
            <person name="Brown C.T."/>
            <person name="Hug L.A."/>
            <person name="Sharon I."/>
            <person name="Castelle C.J."/>
            <person name="Probst A.J."/>
            <person name="Thomas B.C."/>
            <person name="Singh A."/>
            <person name="Wilkins M.J."/>
            <person name="Karaoz U."/>
            <person name="Brodie E.L."/>
            <person name="Williams K.H."/>
            <person name="Hubbard S.S."/>
            <person name="Banfield J.F."/>
        </authorList>
    </citation>
    <scope>NUCLEOTIDE SEQUENCE [LARGE SCALE GENOMIC DNA]</scope>
</reference>
<keyword evidence="1" id="KW-0175">Coiled coil</keyword>
<evidence type="ECO:0000313" key="2">
    <source>
        <dbReference type="EMBL" id="OGD67843.1"/>
    </source>
</evidence>